<dbReference type="OrthoDB" id="9805070at2"/>
<dbReference type="PANTHER" id="PTHR21666">
    <property type="entry name" value="PEPTIDASE-RELATED"/>
    <property type="match status" value="1"/>
</dbReference>
<dbReference type="GO" id="GO:0006508">
    <property type="term" value="P:proteolysis"/>
    <property type="evidence" value="ECO:0007669"/>
    <property type="project" value="UniProtKB-KW"/>
</dbReference>
<dbReference type="EMBL" id="LPWG01000011">
    <property type="protein sequence ID" value="ODR99321.1"/>
    <property type="molecule type" value="Genomic_DNA"/>
</dbReference>
<dbReference type="GO" id="GO:0004222">
    <property type="term" value="F:metalloendopeptidase activity"/>
    <property type="evidence" value="ECO:0007669"/>
    <property type="project" value="TreeGrafter"/>
</dbReference>
<evidence type="ECO:0000256" key="6">
    <source>
        <dbReference type="ARBA" id="ARBA00022833"/>
    </source>
</evidence>
<keyword evidence="7" id="KW-0482">Metalloprotease</keyword>
<dbReference type="AlphaFoldDB" id="A0A1E3W1C7"/>
<evidence type="ECO:0000256" key="8">
    <source>
        <dbReference type="SAM" id="MobiDB-lite"/>
    </source>
</evidence>
<dbReference type="InterPro" id="IPR016047">
    <property type="entry name" value="M23ase_b-sheet_dom"/>
</dbReference>
<dbReference type="Proteomes" id="UP000094501">
    <property type="component" value="Unassembled WGS sequence"/>
</dbReference>
<comment type="cofactor">
    <cofactor evidence="1">
        <name>Zn(2+)</name>
        <dbReference type="ChEBI" id="CHEBI:29105"/>
    </cofactor>
</comment>
<evidence type="ECO:0000259" key="10">
    <source>
        <dbReference type="Pfam" id="PF19425"/>
    </source>
</evidence>
<dbReference type="GO" id="GO:0046872">
    <property type="term" value="F:metal ion binding"/>
    <property type="evidence" value="ECO:0007669"/>
    <property type="project" value="UniProtKB-KW"/>
</dbReference>
<evidence type="ECO:0000256" key="5">
    <source>
        <dbReference type="ARBA" id="ARBA00022801"/>
    </source>
</evidence>
<name>A0A1E3W1C7_9HYPH</name>
<dbReference type="Gene3D" id="3.10.450.350">
    <property type="match status" value="1"/>
</dbReference>
<feature type="domain" description="M23ase beta-sheet core" evidence="9">
    <location>
        <begin position="323"/>
        <end position="406"/>
    </location>
</feature>
<keyword evidence="6" id="KW-0862">Zinc</keyword>
<evidence type="ECO:0000256" key="3">
    <source>
        <dbReference type="ARBA" id="ARBA00022670"/>
    </source>
</evidence>
<sequence length="420" mass="45840">MVDVPGGLLPATDDIELDPDQVDGLVLRAAENFAYAESPQAFGEGQGEATLQLASYRPGEVERPRFLPNTTVIEKVADEDEVFQESQVANAETKVMTVGKNDTLLGVMLKVGASKDLATELIDSLDAVFGPEDLKPKQKIDFRLVESVADSELKEPVRVSIFGTDGKHIVTTARNRDGDYLASTTVPADEVVVTASNRASLYQSFYKSALDQKLPPDVILKLLRVHSYDVDFKQKVHSGDTFEVFFDGEGTSGDQAGELLYTSMTVAGETRKFYRFRTPDNTIDFYDENGSSAKKFLMRNPVKGGRFTSGFGNRRHPLLRRIRMHTGVDWAAPRGTPILAAGDGTIEMAERHGGYGNYVRIRHANGFATAYGHMTRFASGSKPGARVKQGQIIGYVGSTGRSTGPTCTTKSWSTTSSSTR</sequence>
<dbReference type="Gene3D" id="2.70.70.10">
    <property type="entry name" value="Glucose Permease (Domain IIA)"/>
    <property type="match status" value="1"/>
</dbReference>
<evidence type="ECO:0000256" key="2">
    <source>
        <dbReference type="ARBA" id="ARBA00004196"/>
    </source>
</evidence>
<reference evidence="11 12" key="1">
    <citation type="journal article" date="2016" name="Environ. Microbiol.">
        <title>New Methyloceanibacter diversity from North Sea sediments includes methanotroph containing solely the soluble methane monooxygenase.</title>
        <authorList>
            <person name="Vekeman B."/>
            <person name="Kerckhof F.M."/>
            <person name="Cremers G."/>
            <person name="de Vos P."/>
            <person name="Vandamme P."/>
            <person name="Boon N."/>
            <person name="Op den Camp H.J."/>
            <person name="Heylen K."/>
        </authorList>
    </citation>
    <scope>NUCLEOTIDE SEQUENCE [LARGE SCALE GENOMIC DNA]</scope>
    <source>
        <strain evidence="11 12">R-67174</strain>
    </source>
</reference>
<dbReference type="CDD" id="cd12797">
    <property type="entry name" value="M23_peptidase"/>
    <property type="match status" value="1"/>
</dbReference>
<organism evidence="11 12">
    <name type="scientific">Methyloceanibacter methanicus</name>
    <dbReference type="NCBI Taxonomy" id="1774968"/>
    <lineage>
        <taxon>Bacteria</taxon>
        <taxon>Pseudomonadati</taxon>
        <taxon>Pseudomonadota</taxon>
        <taxon>Alphaproteobacteria</taxon>
        <taxon>Hyphomicrobiales</taxon>
        <taxon>Hyphomicrobiaceae</taxon>
        <taxon>Methyloceanibacter</taxon>
    </lineage>
</organism>
<evidence type="ECO:0000256" key="7">
    <source>
        <dbReference type="ARBA" id="ARBA00023049"/>
    </source>
</evidence>
<evidence type="ECO:0000313" key="12">
    <source>
        <dbReference type="Proteomes" id="UP000094501"/>
    </source>
</evidence>
<dbReference type="GO" id="GO:0030313">
    <property type="term" value="C:cell envelope"/>
    <property type="evidence" value="ECO:0007669"/>
    <property type="project" value="UniProtKB-SubCell"/>
</dbReference>
<proteinExistence type="predicted"/>
<evidence type="ECO:0000313" key="11">
    <source>
        <dbReference type="EMBL" id="ODR99321.1"/>
    </source>
</evidence>
<dbReference type="InterPro" id="IPR011055">
    <property type="entry name" value="Dup_hybrid_motif"/>
</dbReference>
<accession>A0A1E3W1C7</accession>
<feature type="region of interest" description="Disordered" evidence="8">
    <location>
        <begin position="396"/>
        <end position="420"/>
    </location>
</feature>
<dbReference type="RefSeq" id="WP_069437262.1">
    <property type="nucleotide sequence ID" value="NZ_LPWG01000011.1"/>
</dbReference>
<dbReference type="Pfam" id="PF19425">
    <property type="entry name" value="Csd3_N2"/>
    <property type="match status" value="1"/>
</dbReference>
<comment type="subcellular location">
    <subcellularLocation>
        <location evidence="2">Cell envelope</location>
    </subcellularLocation>
</comment>
<dbReference type="InterPro" id="IPR050570">
    <property type="entry name" value="Cell_wall_metabolism_enzyme"/>
</dbReference>
<keyword evidence="12" id="KW-1185">Reference proteome</keyword>
<feature type="compositionally biased region" description="Low complexity" evidence="8">
    <location>
        <begin position="403"/>
        <end position="420"/>
    </location>
</feature>
<dbReference type="STRING" id="1774968.AUC68_04900"/>
<keyword evidence="5" id="KW-0378">Hydrolase</keyword>
<evidence type="ECO:0000256" key="1">
    <source>
        <dbReference type="ARBA" id="ARBA00001947"/>
    </source>
</evidence>
<dbReference type="Pfam" id="PF01551">
    <property type="entry name" value="Peptidase_M23"/>
    <property type="match status" value="1"/>
</dbReference>
<evidence type="ECO:0000259" key="9">
    <source>
        <dbReference type="Pfam" id="PF01551"/>
    </source>
</evidence>
<dbReference type="SUPFAM" id="SSF51261">
    <property type="entry name" value="Duplicated hybrid motif"/>
    <property type="match status" value="1"/>
</dbReference>
<gene>
    <name evidence="11" type="ORF">AUC68_04900</name>
</gene>
<feature type="domain" description="Csd3-like second N-terminal" evidence="10">
    <location>
        <begin position="200"/>
        <end position="311"/>
    </location>
</feature>
<evidence type="ECO:0000256" key="4">
    <source>
        <dbReference type="ARBA" id="ARBA00022723"/>
    </source>
</evidence>
<dbReference type="PANTHER" id="PTHR21666:SF288">
    <property type="entry name" value="CELL DIVISION PROTEIN YTFB"/>
    <property type="match status" value="1"/>
</dbReference>
<keyword evidence="4" id="KW-0479">Metal-binding</keyword>
<dbReference type="InterPro" id="IPR045834">
    <property type="entry name" value="Csd3_N2"/>
</dbReference>
<protein>
    <submittedName>
        <fullName evidence="11">Uncharacterized protein</fullName>
    </submittedName>
</protein>
<comment type="caution">
    <text evidence="11">The sequence shown here is derived from an EMBL/GenBank/DDBJ whole genome shotgun (WGS) entry which is preliminary data.</text>
</comment>
<keyword evidence="3" id="KW-0645">Protease</keyword>